<name>A0A8C3XQU5_CHESE</name>
<reference evidence="2" key="2">
    <citation type="submission" date="2025-09" db="UniProtKB">
        <authorList>
            <consortium name="Ensembl"/>
        </authorList>
    </citation>
    <scope>IDENTIFICATION</scope>
</reference>
<keyword evidence="3" id="KW-1185">Reference proteome</keyword>
<evidence type="ECO:0000313" key="3">
    <source>
        <dbReference type="Proteomes" id="UP000694403"/>
    </source>
</evidence>
<dbReference type="Proteomes" id="UP000694403">
    <property type="component" value="Unplaced"/>
</dbReference>
<reference evidence="2" key="1">
    <citation type="submission" date="2025-08" db="UniProtKB">
        <authorList>
            <consortium name="Ensembl"/>
        </authorList>
    </citation>
    <scope>IDENTIFICATION</scope>
</reference>
<feature type="region of interest" description="Disordered" evidence="1">
    <location>
        <begin position="1"/>
        <end position="66"/>
    </location>
</feature>
<protein>
    <submittedName>
        <fullName evidence="2">Uncharacterized protein</fullName>
    </submittedName>
</protein>
<feature type="compositionally biased region" description="Basic residues" evidence="1">
    <location>
        <begin position="44"/>
        <end position="54"/>
    </location>
</feature>
<organism evidence="2 3">
    <name type="scientific">Chelydra serpentina</name>
    <name type="common">Snapping turtle</name>
    <name type="synonym">Testudo serpentina</name>
    <dbReference type="NCBI Taxonomy" id="8475"/>
    <lineage>
        <taxon>Eukaryota</taxon>
        <taxon>Metazoa</taxon>
        <taxon>Chordata</taxon>
        <taxon>Craniata</taxon>
        <taxon>Vertebrata</taxon>
        <taxon>Euteleostomi</taxon>
        <taxon>Archelosauria</taxon>
        <taxon>Testudinata</taxon>
        <taxon>Testudines</taxon>
        <taxon>Cryptodira</taxon>
        <taxon>Durocryptodira</taxon>
        <taxon>Americhelydia</taxon>
        <taxon>Chelydroidea</taxon>
        <taxon>Chelydridae</taxon>
        <taxon>Chelydra</taxon>
    </lineage>
</organism>
<evidence type="ECO:0000256" key="1">
    <source>
        <dbReference type="SAM" id="MobiDB-lite"/>
    </source>
</evidence>
<feature type="compositionally biased region" description="Polar residues" evidence="1">
    <location>
        <begin position="28"/>
        <end position="43"/>
    </location>
</feature>
<dbReference type="Ensembl" id="ENSCSRT00000016612.1">
    <property type="protein sequence ID" value="ENSCSRP00000015927.1"/>
    <property type="gene ID" value="ENSCSRG00000012153.1"/>
</dbReference>
<evidence type="ECO:0000313" key="2">
    <source>
        <dbReference type="Ensembl" id="ENSCSRP00000015927.1"/>
    </source>
</evidence>
<sequence length="108" mass="11847">MSRGFPSFSVGPCMPTHSPEMAGKNTMPAAQSYSSRCSQTANVKQRHWCPKRGGKSQLSSISDSKNKVMNKHQMETISPFLGKINQAKAGLRNGQSGSCLGQQRYLHF</sequence>
<accession>A0A8C3XQU5</accession>
<dbReference type="AlphaFoldDB" id="A0A8C3XQU5"/>
<proteinExistence type="predicted"/>